<dbReference type="InterPro" id="IPR050679">
    <property type="entry name" value="Bact_HTH_transcr_reg"/>
</dbReference>
<evidence type="ECO:0000313" key="6">
    <source>
        <dbReference type="Proteomes" id="UP000641206"/>
    </source>
</evidence>
<dbReference type="InterPro" id="IPR028978">
    <property type="entry name" value="Chorismate_lyase_/UTRA_dom_sf"/>
</dbReference>
<dbReference type="Gene3D" id="3.40.1410.10">
    <property type="entry name" value="Chorismate lyase-like"/>
    <property type="match status" value="1"/>
</dbReference>
<comment type="caution">
    <text evidence="5">The sequence shown here is derived from an EMBL/GenBank/DDBJ whole genome shotgun (WGS) entry which is preliminary data.</text>
</comment>
<dbReference type="SMART" id="SM00866">
    <property type="entry name" value="UTRA"/>
    <property type="match status" value="1"/>
</dbReference>
<sequence length="237" mass="27118">MGESLKYKGIYTDIRDKINKGEYKLNEKLPDGETLAAYYECSKLTVKKALDILVQEGMIVRRRGSGTFVKGVSTNGEAIALGPTAGLVKTIGKQKITSKIILFSIEKPSQEIADKLEIENEYIYKIIRVRHLNKEPYSIEHTFMPLSIIKGLEPKHLEDSIYNYIRDDLKLKMHSAHVRIKGDKANDEDCSLLNIDKDSFMMEVEKLATLENGSIFEYSITRHLYENFVFETVFVQN</sequence>
<dbReference type="SUPFAM" id="SSF64288">
    <property type="entry name" value="Chorismate lyase-like"/>
    <property type="match status" value="1"/>
</dbReference>
<proteinExistence type="predicted"/>
<dbReference type="PANTHER" id="PTHR44846:SF5">
    <property type="entry name" value="HTH-TYPE TRANSCRIPTIONAL REGULATOR GMUR"/>
    <property type="match status" value="1"/>
</dbReference>
<dbReference type="InterPro" id="IPR036390">
    <property type="entry name" value="WH_DNA-bd_sf"/>
</dbReference>
<dbReference type="EMBL" id="BMLW01000001">
    <property type="protein sequence ID" value="GGP07848.1"/>
    <property type="molecule type" value="Genomic_DNA"/>
</dbReference>
<accession>A0ABQ2NQ10</accession>
<dbReference type="Proteomes" id="UP000641206">
    <property type="component" value="Unassembled WGS sequence"/>
</dbReference>
<dbReference type="CDD" id="cd07377">
    <property type="entry name" value="WHTH_GntR"/>
    <property type="match status" value="1"/>
</dbReference>
<dbReference type="InterPro" id="IPR011663">
    <property type="entry name" value="UTRA"/>
</dbReference>
<protein>
    <submittedName>
        <fullName evidence="5">GntR family transcriptional regulator</fullName>
    </submittedName>
</protein>
<dbReference type="SUPFAM" id="SSF46785">
    <property type="entry name" value="Winged helix' DNA-binding domain"/>
    <property type="match status" value="1"/>
</dbReference>
<keyword evidence="1" id="KW-0805">Transcription regulation</keyword>
<gene>
    <name evidence="5" type="ORF">GCM10011346_05640</name>
</gene>
<evidence type="ECO:0000313" key="5">
    <source>
        <dbReference type="EMBL" id="GGP07848.1"/>
    </source>
</evidence>
<dbReference type="PANTHER" id="PTHR44846">
    <property type="entry name" value="MANNOSYL-D-GLYCERATE TRANSPORT/METABOLISM SYSTEM REPRESSOR MNGR-RELATED"/>
    <property type="match status" value="1"/>
</dbReference>
<dbReference type="InterPro" id="IPR000524">
    <property type="entry name" value="Tscrpt_reg_HTH_GntR"/>
</dbReference>
<evidence type="ECO:0000256" key="1">
    <source>
        <dbReference type="ARBA" id="ARBA00023015"/>
    </source>
</evidence>
<dbReference type="Pfam" id="PF00392">
    <property type="entry name" value="GntR"/>
    <property type="match status" value="1"/>
</dbReference>
<evidence type="ECO:0000256" key="2">
    <source>
        <dbReference type="ARBA" id="ARBA00023125"/>
    </source>
</evidence>
<dbReference type="PROSITE" id="PS50949">
    <property type="entry name" value="HTH_GNTR"/>
    <property type="match status" value="1"/>
</dbReference>
<dbReference type="InterPro" id="IPR036388">
    <property type="entry name" value="WH-like_DNA-bd_sf"/>
</dbReference>
<keyword evidence="2" id="KW-0238">DNA-binding</keyword>
<dbReference type="RefSeq" id="WP_188732958.1">
    <property type="nucleotide sequence ID" value="NZ_BMLW01000001.1"/>
</dbReference>
<reference evidence="6" key="1">
    <citation type="journal article" date="2019" name="Int. J. Syst. Evol. Microbiol.">
        <title>The Global Catalogue of Microorganisms (GCM) 10K type strain sequencing project: providing services to taxonomists for standard genome sequencing and annotation.</title>
        <authorList>
            <consortium name="The Broad Institute Genomics Platform"/>
            <consortium name="The Broad Institute Genome Sequencing Center for Infectious Disease"/>
            <person name="Wu L."/>
            <person name="Ma J."/>
        </authorList>
    </citation>
    <scope>NUCLEOTIDE SEQUENCE [LARGE SCALE GENOMIC DNA]</scope>
    <source>
        <strain evidence="6">CGMCC 1.7693</strain>
    </source>
</reference>
<evidence type="ECO:0000256" key="3">
    <source>
        <dbReference type="ARBA" id="ARBA00023163"/>
    </source>
</evidence>
<dbReference type="SMART" id="SM00345">
    <property type="entry name" value="HTH_GNTR"/>
    <property type="match status" value="1"/>
</dbReference>
<evidence type="ECO:0000259" key="4">
    <source>
        <dbReference type="PROSITE" id="PS50949"/>
    </source>
</evidence>
<keyword evidence="3" id="KW-0804">Transcription</keyword>
<dbReference type="Gene3D" id="1.10.10.10">
    <property type="entry name" value="Winged helix-like DNA-binding domain superfamily/Winged helix DNA-binding domain"/>
    <property type="match status" value="1"/>
</dbReference>
<name>A0ABQ2NQ10_9BACI</name>
<feature type="domain" description="HTH gntR-type" evidence="4">
    <location>
        <begin position="4"/>
        <end position="72"/>
    </location>
</feature>
<dbReference type="Pfam" id="PF07702">
    <property type="entry name" value="UTRA"/>
    <property type="match status" value="1"/>
</dbReference>
<keyword evidence="6" id="KW-1185">Reference proteome</keyword>
<organism evidence="5 6">
    <name type="scientific">Oceanobacillus neutriphilus</name>
    <dbReference type="NCBI Taxonomy" id="531815"/>
    <lineage>
        <taxon>Bacteria</taxon>
        <taxon>Bacillati</taxon>
        <taxon>Bacillota</taxon>
        <taxon>Bacilli</taxon>
        <taxon>Bacillales</taxon>
        <taxon>Bacillaceae</taxon>
        <taxon>Oceanobacillus</taxon>
    </lineage>
</organism>